<dbReference type="SMART" id="SM01301">
    <property type="entry name" value="PTPlike_phytase"/>
    <property type="match status" value="3"/>
</dbReference>
<evidence type="ECO:0000256" key="1">
    <source>
        <dbReference type="SAM" id="MobiDB-lite"/>
    </source>
</evidence>
<evidence type="ECO:0008006" key="3">
    <source>
        <dbReference type="Google" id="ProtNLM"/>
    </source>
</evidence>
<dbReference type="CDD" id="cd14496">
    <property type="entry name" value="PTP_paladin"/>
    <property type="match status" value="2"/>
</dbReference>
<proteinExistence type="predicted"/>
<accession>A0A7S0RWN1</accession>
<dbReference type="InterPro" id="IPR050561">
    <property type="entry name" value="PTP"/>
</dbReference>
<feature type="region of interest" description="Disordered" evidence="1">
    <location>
        <begin position="1280"/>
        <end position="1301"/>
    </location>
</feature>
<organism evidence="2">
    <name type="scientific">Chlamydomonas leiostraca</name>
    <dbReference type="NCBI Taxonomy" id="1034604"/>
    <lineage>
        <taxon>Eukaryota</taxon>
        <taxon>Viridiplantae</taxon>
        <taxon>Chlorophyta</taxon>
        <taxon>core chlorophytes</taxon>
        <taxon>Chlorophyceae</taxon>
        <taxon>CS clade</taxon>
        <taxon>Chlamydomonadales</taxon>
        <taxon>Chlamydomonadaceae</taxon>
        <taxon>Chlamydomonas</taxon>
    </lineage>
</organism>
<name>A0A7S0RWN1_9CHLO</name>
<gene>
    <name evidence="2" type="ORF">CLEI1391_LOCUS14683</name>
</gene>
<protein>
    <recommendedName>
        <fullName evidence="3">Paladin</fullName>
    </recommendedName>
</protein>
<evidence type="ECO:0000313" key="2">
    <source>
        <dbReference type="EMBL" id="CAD8689807.1"/>
    </source>
</evidence>
<feature type="region of interest" description="Disordered" evidence="1">
    <location>
        <begin position="428"/>
        <end position="457"/>
    </location>
</feature>
<dbReference type="Pfam" id="PF14566">
    <property type="entry name" value="PTPlike_phytase"/>
    <property type="match status" value="3"/>
</dbReference>
<sequence length="1431" mass="157094">MGHDPGMPSGITKKIASGATGDALDPEVVIANRNGDVLIKHTVLKADHFPSCHNTKLQPILEGAPNFRKVDGLRVYGVAIPTVTGLRHVMNTMCSHKGVRKVYWQNLREEPIVFINGNPFVVREADQPFSNLEYTGIDRTRVEDMEVRLKQDILKEAEQFGNRILVMHENEDLSLFDHWEPVTAADVQTPQEVYEELKADGFHVNYLRVPVTDEKAPKDEDFEELIERLWSIPEDAGVIFNCQMGRGRTTTGMVIAALLYLRKMEAFPVKRGRKDTRDIVPEWFRAATSNKQLPSTEGESPLKAGNYGVIRSLLRALDKGPEAKQVLDVVIDSCSAMQNLREGIFSYRARFLKEAREKQRNTLLNVCLEYLERYYMLISFAGYLSSPSFDPGSPAHEPFPQWMAARTELRSILMRLLRRNSMAALELHQRTGGGAPEDEASTGGAPPSDGGAVEGKHEKDVVAQRTGAVLGAFSILKEDNFPGMCSAKIAQVIEGAPNFRGIPSAPIYGVGMPTVDGIVGVLKSVSGSTSPSVVKRCHALWVNMREEPVVYINGRPFVLREEVRPLKNMMEYAGIDAARLEAMEERLKKDVLAEALRHGGQILVAHESFEYGHFGELYDTWEEIDHPDAVQTPAEVYASLATQGFAVQYCRVPVTDGTAPTLQDFDGVLQSIMQWGLENPVIFNCQMGIGRTTTGMVIASLVHTYTEGALETARTMPSLLDDAHDPSRLAGYIAAGVSPRSDNEGDGEFRDEDDEQEAKIWDLDPEQVEEQKSLAGGGYVGVRRVVRLLEEGEAAKKTLDHIVDQASDLINLRVSIMKYRKPRSSYKFLRPELQQRNAAFKKGSAYLERYCLLVAFAFYLEHVGPETSAFSAWVQSRPDLVAALQSLHQNPGAALQPLPVAKQPVILEVGASEAAVAELRDQRRVLAKRKGRLLTRRTILKSYLFTEPGASPAPGTPKLNLPYTPDVRRADDNLPIYAAGSLTLEGLRALLQQLGAKPGGDTHVIVSDIREELVVYVNGMPYTRRELEMPAAALHHAGVHAQQLEEQERMIREDVQDEVAAYGGRLLLHKEVDAQTAATLPPARRALQRSDSSIRAHVTSGSSQGQAEEVDAADVVDAAAAAVAAASIKDHSKGAPREPGTPQKEISYSALKTAMSSKPGVDDVTVPVDIDPGAQVAAFWEGVNLEDELSLLTPLELVSHLINSEGYRASYRRIPLSRERTPEAHDVEMLHQQLIEQQDASEFANPRPNVLHLILSRTANGSSAKFVAAALCAFYARPQRASASGGGGSEGGQRPTARSLDAGSGEYRGIMSLCRLLPGGFEAKLTVDRAISLASPIGNLLADIAKCKGTADAPMTPAKASSGEASYVVSAASDRHFAARQLGLHYLKRYFLLITYRTFLEQGGMRKGNFAEWMATQKELGHLLHTLTLDV</sequence>
<dbReference type="EMBL" id="HBFB01026287">
    <property type="protein sequence ID" value="CAD8689807.1"/>
    <property type="molecule type" value="Transcribed_RNA"/>
</dbReference>
<dbReference type="Gene3D" id="3.90.190.10">
    <property type="entry name" value="Protein tyrosine phosphatase superfamily"/>
    <property type="match status" value="3"/>
</dbReference>
<feature type="compositionally biased region" description="Polar residues" evidence="1">
    <location>
        <begin position="1089"/>
        <end position="1106"/>
    </location>
</feature>
<dbReference type="InterPro" id="IPR029021">
    <property type="entry name" value="Prot-tyrosine_phosphatase-like"/>
</dbReference>
<dbReference type="SUPFAM" id="SSF52799">
    <property type="entry name" value="(Phosphotyrosine protein) phosphatases II"/>
    <property type="match status" value="2"/>
</dbReference>
<reference evidence="2" key="1">
    <citation type="submission" date="2021-01" db="EMBL/GenBank/DDBJ databases">
        <authorList>
            <person name="Corre E."/>
            <person name="Pelletier E."/>
            <person name="Niang G."/>
            <person name="Scheremetjew M."/>
            <person name="Finn R."/>
            <person name="Kale V."/>
            <person name="Holt S."/>
            <person name="Cochrane G."/>
            <person name="Meng A."/>
            <person name="Brown T."/>
            <person name="Cohen L."/>
        </authorList>
    </citation>
    <scope>NUCLEOTIDE SEQUENCE</scope>
    <source>
        <strain evidence="2">SAG 11-49</strain>
    </source>
</reference>
<dbReference type="PANTHER" id="PTHR23339">
    <property type="entry name" value="TYROSINE SPECIFIC PROTEIN PHOSPHATASE AND DUAL SPECIFICITY PROTEIN PHOSPHATASE"/>
    <property type="match status" value="1"/>
</dbReference>
<feature type="region of interest" description="Disordered" evidence="1">
    <location>
        <begin position="1084"/>
        <end position="1110"/>
    </location>
</feature>